<evidence type="ECO:0000313" key="3">
    <source>
        <dbReference type="Proteomes" id="UP000602198"/>
    </source>
</evidence>
<keyword evidence="1" id="KW-0812">Transmembrane</keyword>
<proteinExistence type="predicted"/>
<protein>
    <submittedName>
        <fullName evidence="2">Uncharacterized protein</fullName>
    </submittedName>
</protein>
<reference evidence="2 3" key="1">
    <citation type="submission" date="2021-01" db="EMBL/GenBank/DDBJ databases">
        <title>WGS of actinomycetes isolated from Thailand.</title>
        <authorList>
            <person name="Thawai C."/>
        </authorList>
    </citation>
    <scope>NUCLEOTIDE SEQUENCE [LARGE SCALE GENOMIC DNA]</scope>
    <source>
        <strain evidence="2 3">LPG 2</strain>
    </source>
</reference>
<sequence>MKTTRKSTAVLLTVWVATFVLYLFVKPETPDAKGYPAIMNTMLSSVLPDGENTQQR</sequence>
<organism evidence="2 3">
    <name type="scientific">Nocardia acididurans</name>
    <dbReference type="NCBI Taxonomy" id="2802282"/>
    <lineage>
        <taxon>Bacteria</taxon>
        <taxon>Bacillati</taxon>
        <taxon>Actinomycetota</taxon>
        <taxon>Actinomycetes</taxon>
        <taxon>Mycobacteriales</taxon>
        <taxon>Nocardiaceae</taxon>
        <taxon>Nocardia</taxon>
    </lineage>
</organism>
<keyword evidence="3" id="KW-1185">Reference proteome</keyword>
<dbReference type="Proteomes" id="UP000602198">
    <property type="component" value="Unassembled WGS sequence"/>
</dbReference>
<evidence type="ECO:0000256" key="1">
    <source>
        <dbReference type="SAM" id="Phobius"/>
    </source>
</evidence>
<gene>
    <name evidence="2" type="ORF">JK358_10540</name>
</gene>
<feature type="transmembrane region" description="Helical" evidence="1">
    <location>
        <begin position="7"/>
        <end position="25"/>
    </location>
</feature>
<dbReference type="RefSeq" id="WP_201946106.1">
    <property type="nucleotide sequence ID" value="NZ_JAERRJ010000003.1"/>
</dbReference>
<accession>A0ABS1M4X0</accession>
<evidence type="ECO:0000313" key="2">
    <source>
        <dbReference type="EMBL" id="MBL1074829.1"/>
    </source>
</evidence>
<comment type="caution">
    <text evidence="2">The sequence shown here is derived from an EMBL/GenBank/DDBJ whole genome shotgun (WGS) entry which is preliminary data.</text>
</comment>
<keyword evidence="1" id="KW-1133">Transmembrane helix</keyword>
<dbReference type="EMBL" id="JAERRJ010000003">
    <property type="protein sequence ID" value="MBL1074829.1"/>
    <property type="molecule type" value="Genomic_DNA"/>
</dbReference>
<keyword evidence="1" id="KW-0472">Membrane</keyword>
<name>A0ABS1M4X0_9NOCA</name>